<dbReference type="GeneID" id="91110791"/>
<dbReference type="GO" id="GO:0003677">
    <property type="term" value="F:DNA binding"/>
    <property type="evidence" value="ECO:0007669"/>
    <property type="project" value="UniProtKB-KW"/>
</dbReference>
<evidence type="ECO:0000259" key="2">
    <source>
        <dbReference type="PROSITE" id="PS00028"/>
    </source>
</evidence>
<feature type="transmembrane region" description="Helical" evidence="1">
    <location>
        <begin position="66"/>
        <end position="86"/>
    </location>
</feature>
<accession>A0AAU8CHK8</accession>
<name>A0AAU8CHK8_9EURY</name>
<dbReference type="RefSeq" id="WP_353635451.1">
    <property type="nucleotide sequence ID" value="NZ_CP159205.1"/>
</dbReference>
<geneLocation type="plasmid" evidence="3">
    <name>pNMX12-1_211</name>
</geneLocation>
<evidence type="ECO:0000256" key="1">
    <source>
        <dbReference type="SAM" id="Phobius"/>
    </source>
</evidence>
<gene>
    <name evidence="3" type="ORF">ABSL23_16535</name>
</gene>
<dbReference type="AlphaFoldDB" id="A0AAU8CHK8"/>
<protein>
    <submittedName>
        <fullName evidence="3">DNA-binding protein</fullName>
    </submittedName>
</protein>
<dbReference type="EMBL" id="CP159205">
    <property type="protein sequence ID" value="XCF18120.1"/>
    <property type="molecule type" value="Genomic_DNA"/>
</dbReference>
<dbReference type="KEGG" id="hanx:ABSL23_16535"/>
<keyword evidence="1" id="KW-1133">Transmembrane helix</keyword>
<sequence length="88" mass="9937">MSTVQSAVPPGDSPAVCQYCDEPFPTENRLTLHKGLNHWSDLTEAERTAFHDARANERDALNSFRLRALACIVAVYFVFLFLYAIYAI</sequence>
<keyword evidence="3" id="KW-0238">DNA-binding</keyword>
<organism evidence="3">
    <name type="scientific">Halobacterium sp. NMX12-1</name>
    <dbReference type="NCBI Taxonomy" id="3166650"/>
    <lineage>
        <taxon>Archaea</taxon>
        <taxon>Methanobacteriati</taxon>
        <taxon>Methanobacteriota</taxon>
        <taxon>Stenosarchaea group</taxon>
        <taxon>Halobacteria</taxon>
        <taxon>Halobacteriales</taxon>
        <taxon>Halobacteriaceae</taxon>
        <taxon>Halobacterium</taxon>
    </lineage>
</organism>
<dbReference type="PROSITE" id="PS00028">
    <property type="entry name" value="ZINC_FINGER_C2H2_1"/>
    <property type="match status" value="1"/>
</dbReference>
<keyword evidence="1" id="KW-0472">Membrane</keyword>
<evidence type="ECO:0000313" key="3">
    <source>
        <dbReference type="EMBL" id="XCF18120.1"/>
    </source>
</evidence>
<proteinExistence type="predicted"/>
<reference evidence="3" key="1">
    <citation type="submission" date="2024-06" db="EMBL/GenBank/DDBJ databases">
        <title>Genome Sequence of an extremely halophilic archaeon isolated from Permian era halite, Salado Formation, Carlsbad, New Mexico: Halobacterium sp. strain NMX12-1.</title>
        <authorList>
            <person name="Sotoa L."/>
            <person name="DasSarma P."/>
            <person name="Anton B.P."/>
            <person name="Vincze T."/>
            <person name="Verma I."/>
            <person name="Eralp B."/>
            <person name="Powers D.W."/>
            <person name="Dozier B.L."/>
            <person name="Roberts R.J."/>
            <person name="DasSarma S."/>
        </authorList>
    </citation>
    <scope>NUCLEOTIDE SEQUENCE</scope>
    <source>
        <strain evidence="3">NMX12-1</strain>
        <plasmid evidence="3">pNMX12-1_211</plasmid>
    </source>
</reference>
<keyword evidence="1" id="KW-0812">Transmembrane</keyword>
<keyword evidence="3" id="KW-0614">Plasmid</keyword>
<dbReference type="InterPro" id="IPR013087">
    <property type="entry name" value="Znf_C2H2_type"/>
</dbReference>
<feature type="domain" description="C2H2-type" evidence="2">
    <location>
        <begin position="17"/>
        <end position="38"/>
    </location>
</feature>